<dbReference type="eggNOG" id="COG0427">
    <property type="taxonomic scope" value="Bacteria"/>
</dbReference>
<organism evidence="6 7">
    <name type="scientific">Bacteroides coprosuis DSM 18011</name>
    <dbReference type="NCBI Taxonomy" id="679937"/>
    <lineage>
        <taxon>Bacteria</taxon>
        <taxon>Pseudomonadati</taxon>
        <taxon>Bacteroidota</taxon>
        <taxon>Bacteroidia</taxon>
        <taxon>Bacteroidales</taxon>
        <taxon>Bacteroidaceae</taxon>
        <taxon>Bacteroides</taxon>
    </lineage>
</organism>
<name>F3ZQR7_9BACE</name>
<evidence type="ECO:0000259" key="4">
    <source>
        <dbReference type="Pfam" id="PF02550"/>
    </source>
</evidence>
<dbReference type="InterPro" id="IPR017821">
    <property type="entry name" value="Succinate_CoA_transferase"/>
</dbReference>
<keyword evidence="6" id="KW-0808">Transferase</keyword>
<feature type="binding site" evidence="3">
    <location>
        <position position="398"/>
    </location>
    <ligand>
        <name>CoA</name>
        <dbReference type="ChEBI" id="CHEBI:57287"/>
    </ligand>
</feature>
<dbReference type="OrthoDB" id="9801795at2"/>
<feature type="binding site" evidence="3">
    <location>
        <position position="354"/>
    </location>
    <ligand>
        <name>CoA</name>
        <dbReference type="ChEBI" id="CHEBI:57287"/>
    </ligand>
</feature>
<evidence type="ECO:0000313" key="6">
    <source>
        <dbReference type="EMBL" id="EGJ70575.1"/>
    </source>
</evidence>
<dbReference type="GO" id="GO:0006083">
    <property type="term" value="P:acetate metabolic process"/>
    <property type="evidence" value="ECO:0007669"/>
    <property type="project" value="InterPro"/>
</dbReference>
<dbReference type="Gene3D" id="3.30.750.70">
    <property type="entry name" value="4-hydroxybutyrate coenzyme like domains"/>
    <property type="match status" value="1"/>
</dbReference>
<dbReference type="Gene3D" id="3.40.1080.20">
    <property type="entry name" value="Acetyl-CoA hydrolase/transferase C-terminal domain"/>
    <property type="match status" value="1"/>
</dbReference>
<reference evidence="6 7" key="1">
    <citation type="journal article" date="2011" name="Stand. Genomic Sci.">
        <title>Non-contiguous finished genome sequence of Bacteroides coprosuis type strain (PC139).</title>
        <authorList>
            <person name="Land M."/>
            <person name="Held B."/>
            <person name="Gronow S."/>
            <person name="Abt B."/>
            <person name="Lucas S."/>
            <person name="Del Rio T.G."/>
            <person name="Nolan M."/>
            <person name="Tice H."/>
            <person name="Cheng J.F."/>
            <person name="Pitluck S."/>
            <person name="Liolios K."/>
            <person name="Pagani I."/>
            <person name="Ivanova N."/>
            <person name="Mavromatis K."/>
            <person name="Mikhailova N."/>
            <person name="Pati A."/>
            <person name="Tapia R."/>
            <person name="Han C."/>
            <person name="Goodwin L."/>
            <person name="Chen A."/>
            <person name="Palaniappan K."/>
            <person name="Hauser L."/>
            <person name="Brambilla E.M."/>
            <person name="Rohde M."/>
            <person name="Goker M."/>
            <person name="Detter J.C."/>
            <person name="Woyke T."/>
            <person name="Bristow J."/>
            <person name="Eisen J.A."/>
            <person name="Markowitz V."/>
            <person name="Hugenholtz P."/>
            <person name="Kyrpides N.C."/>
            <person name="Klenk H.P."/>
            <person name="Lapidus A."/>
        </authorList>
    </citation>
    <scope>NUCLEOTIDE SEQUENCE [LARGE SCALE GENOMIC DNA]</scope>
    <source>
        <strain evidence="6 7">DSM 18011</strain>
    </source>
</reference>
<feature type="binding site" evidence="3">
    <location>
        <position position="378"/>
    </location>
    <ligand>
        <name>CoA</name>
        <dbReference type="ChEBI" id="CHEBI:57287"/>
    </ligand>
</feature>
<dbReference type="Gene3D" id="3.40.1080.10">
    <property type="entry name" value="Glutaconate Coenzyme A-transferase"/>
    <property type="match status" value="1"/>
</dbReference>
<dbReference type="NCBIfam" id="TIGR03458">
    <property type="entry name" value="YgfH_subfam"/>
    <property type="match status" value="1"/>
</dbReference>
<dbReference type="SUPFAM" id="SSF100950">
    <property type="entry name" value="NagB/RpiA/CoA transferase-like"/>
    <property type="match status" value="2"/>
</dbReference>
<dbReference type="STRING" id="679937.Bcop_0357"/>
<dbReference type="InterPro" id="IPR046433">
    <property type="entry name" value="ActCoA_hydro"/>
</dbReference>
<dbReference type="Pfam" id="PF02550">
    <property type="entry name" value="AcetylCoA_hydro"/>
    <property type="match status" value="1"/>
</dbReference>
<evidence type="ECO:0000256" key="3">
    <source>
        <dbReference type="PIRSR" id="PIRSR617821-2"/>
    </source>
</evidence>
<feature type="domain" description="Acetyl-CoA hydrolase/transferase C-terminal" evidence="5">
    <location>
        <begin position="316"/>
        <end position="459"/>
    </location>
</feature>
<evidence type="ECO:0000313" key="7">
    <source>
        <dbReference type="Proteomes" id="UP000018439"/>
    </source>
</evidence>
<evidence type="ECO:0000256" key="1">
    <source>
        <dbReference type="ARBA" id="ARBA00009632"/>
    </source>
</evidence>
<evidence type="ECO:0000259" key="5">
    <source>
        <dbReference type="Pfam" id="PF13336"/>
    </source>
</evidence>
<dbReference type="InterPro" id="IPR038460">
    <property type="entry name" value="AcetylCoA_hyd_C_sf"/>
</dbReference>
<gene>
    <name evidence="6" type="ORF">Bcop_0357</name>
</gene>
<feature type="domain" description="Acetyl-CoA hydrolase/transferase N-terminal" evidence="4">
    <location>
        <begin position="7"/>
        <end position="210"/>
    </location>
</feature>
<dbReference type="FunFam" id="3.40.1080.20:FF:000001">
    <property type="entry name" value="Acetyl-CoA hydrolase Ach1"/>
    <property type="match status" value="1"/>
</dbReference>
<dbReference type="EMBL" id="CM001167">
    <property type="protein sequence ID" value="EGJ70575.1"/>
    <property type="molecule type" value="Genomic_DNA"/>
</dbReference>
<dbReference type="GO" id="GO:0003986">
    <property type="term" value="F:acetyl-CoA hydrolase activity"/>
    <property type="evidence" value="ECO:0007669"/>
    <property type="project" value="UniProtKB-EC"/>
</dbReference>
<dbReference type="GO" id="GO:0008775">
    <property type="term" value="F:acetate CoA-transferase activity"/>
    <property type="evidence" value="ECO:0007669"/>
    <property type="project" value="InterPro"/>
</dbReference>
<protein>
    <submittedName>
        <fullName evidence="6">Succinate CoA transferase</fullName>
        <ecNumber evidence="6">3.1.2.1</ecNumber>
    </submittedName>
</protein>
<dbReference type="PANTHER" id="PTHR43609:SF1">
    <property type="entry name" value="ACETYL-COA HYDROLASE"/>
    <property type="match status" value="1"/>
</dbReference>
<dbReference type="PANTHER" id="PTHR43609">
    <property type="entry name" value="ACETYL-COA HYDROLASE"/>
    <property type="match status" value="1"/>
</dbReference>
<dbReference type="Pfam" id="PF13336">
    <property type="entry name" value="AcetylCoA_hyd_C"/>
    <property type="match status" value="1"/>
</dbReference>
<accession>F3ZQR7</accession>
<comment type="similarity">
    <text evidence="1">Belongs to the acetyl-CoA hydrolase/transferase family.</text>
</comment>
<feature type="active site" description="5-glutamyl coenzyme A thioester intermediate" evidence="2">
    <location>
        <position position="284"/>
    </location>
</feature>
<sequence length="499" mass="54627">MALNFMTAEEAAELINHGDNIGLSGFTPAGTAKAVTFALAKRAEAEHAKGHPFQVGIFTGASTGNSCDGVLSVAKAIRYRAPYTTNKDFRKAVNNGEISYNDIHLSQMAQELRYGFLGKVNMAIIEACEVTEDGKIYLTAAGGISPTVCRLADKIVVELNSAHSKESIGMHDVYEPLDPPYRREIPVFKPNDRIGKPYVEVDPKKIVGVVKTDWPDEARSFTSPDPVTDQIGQNIANFLVSDMKKGIIPKSFLPVQSGVGNIANAVLGALGSSQDIPAFNVYTEVLQDAVIDLIRKERVKFGSCCSLTVTNDCLNSVYDDMKFFKDKLIIRQSEVSNNPEVIRRLGVISINTAIEADIYGNINSTHIMGTKMMNGIGGSGDFTRPAYISIFTTPSTAKDGKISTIVPLVAHTDHTEHDVNIIVTEYGVADLRGKGPKERAIEVIEKCAHPDYRPILREYLSYTDGKSQTPHFMKGALALHDTFIKTGDMRNIDWSKYLD</sequence>
<dbReference type="GO" id="GO:0006084">
    <property type="term" value="P:acetyl-CoA metabolic process"/>
    <property type="evidence" value="ECO:0007669"/>
    <property type="project" value="InterPro"/>
</dbReference>
<dbReference type="Proteomes" id="UP000018439">
    <property type="component" value="Chromosome"/>
</dbReference>
<proteinExistence type="inferred from homology"/>
<dbReference type="InterPro" id="IPR037171">
    <property type="entry name" value="NagB/RpiA_transferase-like"/>
</dbReference>
<keyword evidence="6" id="KW-0378">Hydrolase</keyword>
<feature type="binding site" evidence="3">
    <location>
        <position position="374"/>
    </location>
    <ligand>
        <name>CoA</name>
        <dbReference type="ChEBI" id="CHEBI:57287"/>
    </ligand>
</feature>
<dbReference type="AlphaFoldDB" id="F3ZQR7"/>
<dbReference type="InterPro" id="IPR003702">
    <property type="entry name" value="ActCoA_hydro_N"/>
</dbReference>
<keyword evidence="7" id="KW-1185">Reference proteome</keyword>
<dbReference type="InterPro" id="IPR026888">
    <property type="entry name" value="AcetylCoA_hyd_C"/>
</dbReference>
<evidence type="ECO:0000256" key="2">
    <source>
        <dbReference type="PIRSR" id="PIRSR617821-1"/>
    </source>
</evidence>
<dbReference type="HOGENOM" id="CLU_019748_3_0_10"/>
<dbReference type="EC" id="3.1.2.1" evidence="6"/>